<dbReference type="EMBL" id="CP012029">
    <property type="protein sequence ID" value="ALO26989.1"/>
    <property type="molecule type" value="Genomic_DNA"/>
</dbReference>
<proteinExistence type="predicted"/>
<organism evidence="1">
    <name type="scientific">Leptospira borgpetersenii serovar Ballum</name>
    <dbReference type="NCBI Taxonomy" id="280505"/>
    <lineage>
        <taxon>Bacteria</taxon>
        <taxon>Pseudomonadati</taxon>
        <taxon>Spirochaetota</taxon>
        <taxon>Spirochaetia</taxon>
        <taxon>Leptospirales</taxon>
        <taxon>Leptospiraceae</taxon>
        <taxon>Leptospira</taxon>
    </lineage>
</organism>
<reference evidence="1 2" key="1">
    <citation type="journal article" date="2015" name="PLoS Negl. Trop. Dis.">
        <title>Distribution of Plasmids in Distinct Leptospira Pathogenic Species.</title>
        <authorList>
            <person name="Wang Y."/>
            <person name="Zhuang X."/>
            <person name="Zhong Y."/>
            <person name="Zhang C."/>
            <person name="Zhang Y."/>
            <person name="Zeng L."/>
            <person name="Zhu Y."/>
            <person name="He P."/>
            <person name="Dong K."/>
            <person name="Pal U."/>
            <person name="Guo X."/>
            <person name="Qin J."/>
        </authorList>
    </citation>
    <scope>NUCLEOTIDE SEQUENCE [LARGE SCALE GENOMIC DNA]</scope>
    <source>
        <strain evidence="1 2">56604</strain>
    </source>
</reference>
<name>A0A0S2IU27_LEPBO</name>
<dbReference type="Proteomes" id="UP000058857">
    <property type="component" value="Chromosome 1"/>
</dbReference>
<dbReference type="AlphaFoldDB" id="A0A0S2IU27"/>
<sequence>MFTLQSLSHLLRRTHVKILLSEDLQDGIRIKGLQIADPFCSSIKKKKYSNAMSSQIRLSAEKLGYDSFSHSFF</sequence>
<accession>A0A0S2IU27</accession>
<protein>
    <submittedName>
        <fullName evidence="1">Uncharacterized protein</fullName>
    </submittedName>
</protein>
<evidence type="ECO:0000313" key="1">
    <source>
        <dbReference type="EMBL" id="ALO26989.1"/>
    </source>
</evidence>
<gene>
    <name evidence="1" type="ORF">LBBP_02769</name>
</gene>
<evidence type="ECO:0000313" key="2">
    <source>
        <dbReference type="Proteomes" id="UP000058857"/>
    </source>
</evidence>